<reference evidence="4 5" key="1">
    <citation type="submission" date="2019-11" db="EMBL/GenBank/DDBJ databases">
        <title>Terrilactibacillus tamarindus sp. nov. BCM23-1 isolated from bark of Tamarindus indica.</title>
        <authorList>
            <person name="Kingkaew E."/>
            <person name="Tanasupawat S."/>
        </authorList>
    </citation>
    <scope>NUCLEOTIDE SEQUENCE [LARGE SCALE GENOMIC DNA]</scope>
    <source>
        <strain evidence="4 5">BCM23-1</strain>
    </source>
</reference>
<dbReference type="HAMAP" id="MF_01124">
    <property type="entry name" value="MecA"/>
    <property type="match status" value="1"/>
</dbReference>
<dbReference type="PANTHER" id="PTHR39161:SF2">
    <property type="entry name" value="ADAPTER PROTEIN MECA 2"/>
    <property type="match status" value="1"/>
</dbReference>
<dbReference type="NCBIfam" id="NF002781">
    <property type="entry name" value="PRK02899.1"/>
    <property type="match status" value="1"/>
</dbReference>
<dbReference type="InterPro" id="IPR008681">
    <property type="entry name" value="Neg-reg_MecA"/>
</dbReference>
<comment type="subunit">
    <text evidence="2 3">Homodimer.</text>
</comment>
<evidence type="ECO:0000313" key="4">
    <source>
        <dbReference type="EMBL" id="MTT31252.1"/>
    </source>
</evidence>
<comment type="domain">
    <text evidence="3">The N-terminal domain has binding sites for ComK and probably for unfolded/aggregated proteins; the C-terminal domain interacts with ClpC.</text>
</comment>
<dbReference type="AlphaFoldDB" id="A0A6N8CMJ5"/>
<organism evidence="4 5">
    <name type="scientific">Terrilactibacillus tamarindi</name>
    <dbReference type="NCBI Taxonomy" id="2599694"/>
    <lineage>
        <taxon>Bacteria</taxon>
        <taxon>Bacillati</taxon>
        <taxon>Bacillota</taxon>
        <taxon>Bacilli</taxon>
        <taxon>Bacillales</taxon>
        <taxon>Bacillaceae</taxon>
        <taxon>Terrilactibacillus</taxon>
    </lineage>
</organism>
<dbReference type="GO" id="GO:0030420">
    <property type="term" value="P:establishment of competence for transformation"/>
    <property type="evidence" value="ECO:0007669"/>
    <property type="project" value="UniProtKB-KW"/>
</dbReference>
<evidence type="ECO:0000256" key="3">
    <source>
        <dbReference type="HAMAP-Rule" id="MF_01124"/>
    </source>
</evidence>
<comment type="function">
    <text evidence="3">Enables the recognition and targeting of unfolded and aggregated proteins to the ClpC protease or to other proteins involved in proteolysis. Acts negatively in the development of competence by binding ComK and recruiting it to the ClpCP protease. When overexpressed, inhibits sporulation. Also involved in Spx degradation by ClpC.</text>
</comment>
<dbReference type="EMBL" id="WNHB01000005">
    <property type="protein sequence ID" value="MTT31252.1"/>
    <property type="molecule type" value="Genomic_DNA"/>
</dbReference>
<protein>
    <recommendedName>
        <fullName evidence="3">Adapter protein MecA</fullName>
    </recommendedName>
</protein>
<sequence length="202" mass="23606">MRLERLNSDKIKIFLTFDDLNERGISKEDMWHDLPRVEQLFRDMIMEADDELGFQADGPIEVEVFSLPAQGMVVIVSKSFHSDSDIFDDEDDNYIEMQVTLDESYDILYQFTDFEDVISLARMLHHMGEESGILYLFENKYYICFDEDQVSIDVPILVSVLAEFGNTSTITIHRLMEYGKPIMEEKAIKQLHHFFIEGKTSH</sequence>
<dbReference type="OrthoDB" id="2085234at2"/>
<keyword evidence="3" id="KW-0749">Sporulation</keyword>
<dbReference type="PANTHER" id="PTHR39161">
    <property type="entry name" value="ADAPTER PROTEIN MECA"/>
    <property type="match status" value="1"/>
</dbReference>
<dbReference type="RefSeq" id="WP_155217201.1">
    <property type="nucleotide sequence ID" value="NZ_WNHB01000005.1"/>
</dbReference>
<dbReference type="Proteomes" id="UP000440978">
    <property type="component" value="Unassembled WGS sequence"/>
</dbReference>
<keyword evidence="3" id="KW-0178">Competence</keyword>
<comment type="similarity">
    <text evidence="1 3">Belongs to the MecA family.</text>
</comment>
<accession>A0A6N8CMJ5</accession>
<dbReference type="Gene3D" id="3.30.70.1950">
    <property type="match status" value="1"/>
</dbReference>
<dbReference type="GO" id="GO:0030435">
    <property type="term" value="P:sporulation resulting in formation of a cellular spore"/>
    <property type="evidence" value="ECO:0007669"/>
    <property type="project" value="UniProtKB-KW"/>
</dbReference>
<evidence type="ECO:0000313" key="5">
    <source>
        <dbReference type="Proteomes" id="UP000440978"/>
    </source>
</evidence>
<name>A0A6N8CMJ5_9BACI</name>
<dbReference type="PIRSF" id="PIRSF029008">
    <property type="entry name" value="MecA"/>
    <property type="match status" value="1"/>
</dbReference>
<gene>
    <name evidence="3" type="primary">mecA</name>
    <name evidence="4" type="ORF">GMB86_04375</name>
</gene>
<dbReference type="InterPro" id="IPR038471">
    <property type="entry name" value="MecA_C_sf"/>
</dbReference>
<comment type="caution">
    <text evidence="4">The sequence shown here is derived from an EMBL/GenBank/DDBJ whole genome shotgun (WGS) entry which is preliminary data.</text>
</comment>
<keyword evidence="5" id="KW-1185">Reference proteome</keyword>
<dbReference type="GO" id="GO:0030674">
    <property type="term" value="F:protein-macromolecule adaptor activity"/>
    <property type="evidence" value="ECO:0007669"/>
    <property type="project" value="UniProtKB-UniRule"/>
</dbReference>
<dbReference type="Pfam" id="PF05389">
    <property type="entry name" value="MecA"/>
    <property type="match status" value="1"/>
</dbReference>
<dbReference type="GO" id="GO:0042174">
    <property type="term" value="P:negative regulation of sporulation resulting in formation of a cellular spore"/>
    <property type="evidence" value="ECO:0007669"/>
    <property type="project" value="UniProtKB-UniRule"/>
</dbReference>
<proteinExistence type="inferred from homology"/>
<dbReference type="GO" id="GO:0045808">
    <property type="term" value="P:negative regulation of establishment of competence for transformation"/>
    <property type="evidence" value="ECO:0007669"/>
    <property type="project" value="UniProtKB-UniRule"/>
</dbReference>
<evidence type="ECO:0000256" key="1">
    <source>
        <dbReference type="ARBA" id="ARBA00005397"/>
    </source>
</evidence>
<evidence type="ECO:0000256" key="2">
    <source>
        <dbReference type="ARBA" id="ARBA00011738"/>
    </source>
</evidence>